<dbReference type="InterPro" id="IPR006235">
    <property type="entry name" value="OAc-hSer/O-AcSer_sulfhydrylase"/>
</dbReference>
<dbReference type="GO" id="GO:0004124">
    <property type="term" value="F:cysteine synthase activity"/>
    <property type="evidence" value="ECO:0007669"/>
    <property type="project" value="TreeGrafter"/>
</dbReference>
<keyword evidence="4 5" id="KW-0663">Pyridoxal phosphate</keyword>
<dbReference type="Gene3D" id="3.90.1150.10">
    <property type="entry name" value="Aspartate Aminotransferase, domain 1"/>
    <property type="match status" value="1"/>
</dbReference>
<dbReference type="Pfam" id="PF01053">
    <property type="entry name" value="Cys_Met_Meta_PP"/>
    <property type="match status" value="1"/>
</dbReference>
<sequence>MAENHEWGFDTKQLHAGLTLDTDSRSRALPIYQTTSYVFESNEQARGRFALTDAGPIYTRITNPTQQQVEDRIAALYNGAGGLLLSSGSAAIFYAIVNVATAGHNIVSSPSLYGGTYNQFKHVLPSFGIEVRWVENPDDPASWAKEIDENTRALFGETIPNPRQDILDVEAVAQVAHAHGVPLIVDNTIATPANGNPFDWGADVVADSATKFLGGHGTTIAGVVVEKGDFDWRNGKFPGIAEPDESYHGLVFADTGAPFVTRIRATLLRDTGAAITPLAAWQIGIGLETLSLRVDRHLENTKRVVEHLVDHPGVKSVNYAGLVSNPYYERAQKYTPKGPGSVFTIDIDGGLEEASRFVEALQLFSNLANIGDAKSLVVHPASTTHSQLSEQELLDIGITPATVRLSIGIEDVRDIIADLDQALAAIK</sequence>
<comment type="similarity">
    <text evidence="2 6">Belongs to the trans-sulfuration enzymes family.</text>
</comment>
<protein>
    <submittedName>
        <fullName evidence="8">O-acetylhomoserine (Thiol)-lyase</fullName>
    </submittedName>
    <submittedName>
        <fullName evidence="7">O-acetylhomoserine aminocarboxypropyltransferase/cysteine synthase family protein</fullName>
    </submittedName>
</protein>
<dbReference type="GO" id="GO:0005737">
    <property type="term" value="C:cytoplasm"/>
    <property type="evidence" value="ECO:0007669"/>
    <property type="project" value="TreeGrafter"/>
</dbReference>
<reference evidence="8" key="2">
    <citation type="submission" date="2016-10" db="EMBL/GenBank/DDBJ databases">
        <authorList>
            <person name="de Groot N.N."/>
        </authorList>
    </citation>
    <scope>NUCLEOTIDE SEQUENCE [LARGE SCALE GENOMIC DNA]</scope>
    <source>
        <strain evidence="8">DSM 20639</strain>
    </source>
</reference>
<dbReference type="Proteomes" id="UP001273799">
    <property type="component" value="Unassembled WGS sequence"/>
</dbReference>
<accession>A0A1G7DY22</accession>
<dbReference type="PANTHER" id="PTHR43797">
    <property type="entry name" value="HOMOCYSTEINE/CYSTEINE SYNTHASE"/>
    <property type="match status" value="1"/>
</dbReference>
<evidence type="ECO:0000256" key="2">
    <source>
        <dbReference type="ARBA" id="ARBA00009077"/>
    </source>
</evidence>
<dbReference type="RefSeq" id="WP_074663311.1">
    <property type="nucleotide sequence ID" value="NZ_FNAU01000013.1"/>
</dbReference>
<evidence type="ECO:0000313" key="9">
    <source>
        <dbReference type="Proteomes" id="UP000182744"/>
    </source>
</evidence>
<dbReference type="PIRSF" id="PIRSF001434">
    <property type="entry name" value="CGS"/>
    <property type="match status" value="1"/>
</dbReference>
<dbReference type="GO" id="GO:0030170">
    <property type="term" value="F:pyridoxal phosphate binding"/>
    <property type="evidence" value="ECO:0007669"/>
    <property type="project" value="InterPro"/>
</dbReference>
<dbReference type="InterPro" id="IPR015421">
    <property type="entry name" value="PyrdxlP-dep_Trfase_major"/>
</dbReference>
<dbReference type="InterPro" id="IPR015424">
    <property type="entry name" value="PyrdxlP-dep_Trfase"/>
</dbReference>
<evidence type="ECO:0000256" key="5">
    <source>
        <dbReference type="PIRSR" id="PIRSR001434-2"/>
    </source>
</evidence>
<organism evidence="8 9">
    <name type="scientific">Actinobaculum suis</name>
    <dbReference type="NCBI Taxonomy" id="1657"/>
    <lineage>
        <taxon>Bacteria</taxon>
        <taxon>Bacillati</taxon>
        <taxon>Actinomycetota</taxon>
        <taxon>Actinomycetes</taxon>
        <taxon>Actinomycetales</taxon>
        <taxon>Actinomycetaceae</taxon>
        <taxon>Actinobaculum</taxon>
    </lineage>
</organism>
<dbReference type="InterPro" id="IPR015422">
    <property type="entry name" value="PyrdxlP-dep_Trfase_small"/>
</dbReference>
<keyword evidence="8" id="KW-0456">Lyase</keyword>
<evidence type="ECO:0000313" key="8">
    <source>
        <dbReference type="EMBL" id="SDE56056.1"/>
    </source>
</evidence>
<evidence type="ECO:0000256" key="4">
    <source>
        <dbReference type="ARBA" id="ARBA00022898"/>
    </source>
</evidence>
<dbReference type="Proteomes" id="UP000182744">
    <property type="component" value="Unassembled WGS sequence"/>
</dbReference>
<dbReference type="GO" id="GO:0003961">
    <property type="term" value="F:O-acetylhomoserine aminocarboxypropyltransferase activity"/>
    <property type="evidence" value="ECO:0007669"/>
    <property type="project" value="TreeGrafter"/>
</dbReference>
<dbReference type="SUPFAM" id="SSF53383">
    <property type="entry name" value="PLP-dependent transferases"/>
    <property type="match status" value="1"/>
</dbReference>
<dbReference type="PROSITE" id="PS00868">
    <property type="entry name" value="CYS_MET_METAB_PP"/>
    <property type="match status" value="1"/>
</dbReference>
<dbReference type="NCBIfam" id="TIGR01326">
    <property type="entry name" value="OAH_OAS_sulfhy"/>
    <property type="match status" value="1"/>
</dbReference>
<dbReference type="CDD" id="cd00614">
    <property type="entry name" value="CGS_like"/>
    <property type="match status" value="1"/>
</dbReference>
<dbReference type="GO" id="GO:0071269">
    <property type="term" value="P:L-homocysteine biosynthetic process"/>
    <property type="evidence" value="ECO:0007669"/>
    <property type="project" value="TreeGrafter"/>
</dbReference>
<name>A0A1G7DY22_9ACTO</name>
<dbReference type="EMBL" id="FNAU01000013">
    <property type="protein sequence ID" value="SDE56056.1"/>
    <property type="molecule type" value="Genomic_DNA"/>
</dbReference>
<reference evidence="9" key="1">
    <citation type="submission" date="2016-10" db="EMBL/GenBank/DDBJ databases">
        <authorList>
            <person name="Varghese N."/>
        </authorList>
    </citation>
    <scope>NUCLEOTIDE SEQUENCE [LARGE SCALE GENOMIC DNA]</scope>
    <source>
        <strain evidence="9">DSM 20639</strain>
    </source>
</reference>
<dbReference type="GO" id="GO:0019346">
    <property type="term" value="P:transsulfuration"/>
    <property type="evidence" value="ECO:0007669"/>
    <property type="project" value="InterPro"/>
</dbReference>
<gene>
    <name evidence="7" type="ORF">R6G71_02420</name>
    <name evidence="8" type="ORF">SAMN05421878_11357</name>
</gene>
<keyword evidence="3" id="KW-0808">Transferase</keyword>
<evidence type="ECO:0000256" key="6">
    <source>
        <dbReference type="RuleBase" id="RU362118"/>
    </source>
</evidence>
<dbReference type="EMBL" id="JAWNFU010000001">
    <property type="protein sequence ID" value="MDY5152907.1"/>
    <property type="molecule type" value="Genomic_DNA"/>
</dbReference>
<dbReference type="InterPro" id="IPR000277">
    <property type="entry name" value="Cys/Met-Metab_PyrdxlP-dep_enz"/>
</dbReference>
<keyword evidence="9" id="KW-1185">Reference proteome</keyword>
<dbReference type="FunFam" id="3.40.640.10:FF:000035">
    <property type="entry name" value="O-succinylhomoserine sulfhydrylase"/>
    <property type="match status" value="1"/>
</dbReference>
<evidence type="ECO:0000256" key="1">
    <source>
        <dbReference type="ARBA" id="ARBA00001933"/>
    </source>
</evidence>
<dbReference type="GO" id="GO:0006535">
    <property type="term" value="P:cysteine biosynthetic process from serine"/>
    <property type="evidence" value="ECO:0007669"/>
    <property type="project" value="TreeGrafter"/>
</dbReference>
<evidence type="ECO:0000256" key="3">
    <source>
        <dbReference type="ARBA" id="ARBA00022679"/>
    </source>
</evidence>
<evidence type="ECO:0000313" key="7">
    <source>
        <dbReference type="EMBL" id="MDY5152907.1"/>
    </source>
</evidence>
<comment type="cofactor">
    <cofactor evidence="1 6">
        <name>pyridoxal 5'-phosphate</name>
        <dbReference type="ChEBI" id="CHEBI:597326"/>
    </cofactor>
</comment>
<dbReference type="InterPro" id="IPR054542">
    <property type="entry name" value="Cys_met_metab_PP"/>
</dbReference>
<feature type="modified residue" description="N6-(pyridoxal phosphate)lysine" evidence="5">
    <location>
        <position position="211"/>
    </location>
</feature>
<dbReference type="GO" id="GO:0016829">
    <property type="term" value="F:lyase activity"/>
    <property type="evidence" value="ECO:0007669"/>
    <property type="project" value="UniProtKB-KW"/>
</dbReference>
<dbReference type="PANTHER" id="PTHR43797:SF2">
    <property type="entry name" value="HOMOCYSTEINE_CYSTEINE SYNTHASE"/>
    <property type="match status" value="1"/>
</dbReference>
<reference evidence="7" key="3">
    <citation type="submission" date="2023-10" db="EMBL/GenBank/DDBJ databases">
        <title>Whole Genome based description of the genera Actinobaculum and Actinotignum reveals a complex phylogenetic relationship within the species included in the genus Actinotignum.</title>
        <authorList>
            <person name="Jensen C.S."/>
            <person name="Dargis R."/>
            <person name="Kemp M."/>
            <person name="Christensen J.J."/>
        </authorList>
    </citation>
    <scope>NUCLEOTIDE SEQUENCE</scope>
    <source>
        <strain evidence="7">Actinobaculum_suis_CCUG19206T</strain>
    </source>
</reference>
<proteinExistence type="inferred from homology"/>
<dbReference type="Gene3D" id="3.40.640.10">
    <property type="entry name" value="Type I PLP-dependent aspartate aminotransferase-like (Major domain)"/>
    <property type="match status" value="1"/>
</dbReference>
<dbReference type="AlphaFoldDB" id="A0A1G7DY22"/>